<evidence type="ECO:0000256" key="4">
    <source>
        <dbReference type="ARBA" id="ARBA00023136"/>
    </source>
</evidence>
<evidence type="ECO:0000256" key="5">
    <source>
        <dbReference type="SAM" id="Phobius"/>
    </source>
</evidence>
<proteinExistence type="predicted"/>
<reference evidence="7 8" key="1">
    <citation type="journal article" date="2015" name="PLoS Pathog.">
        <title>Leptomonas seymouri: Adaptations to the Dixenous Life Cycle Analyzed by Genome Sequencing, Transcriptome Profiling and Co-infection with Leishmania donovani.</title>
        <authorList>
            <person name="Kraeva N."/>
            <person name="Butenko A."/>
            <person name="Hlavacova J."/>
            <person name="Kostygov A."/>
            <person name="Myskova J."/>
            <person name="Grybchuk D."/>
            <person name="Lestinova T."/>
            <person name="Votypka J."/>
            <person name="Volf P."/>
            <person name="Opperdoes F."/>
            <person name="Flegontov P."/>
            <person name="Lukes J."/>
            <person name="Yurchenko V."/>
        </authorList>
    </citation>
    <scope>NUCLEOTIDE SEQUENCE [LARGE SCALE GENOMIC DNA]</scope>
    <source>
        <strain evidence="7 8">ATCC 30220</strain>
    </source>
</reference>
<dbReference type="AlphaFoldDB" id="A0A0N0P2H9"/>
<evidence type="ECO:0000313" key="8">
    <source>
        <dbReference type="Proteomes" id="UP000038009"/>
    </source>
</evidence>
<dbReference type="Proteomes" id="UP000038009">
    <property type="component" value="Unassembled WGS sequence"/>
</dbReference>
<name>A0A0N0P2H9_LEPSE</name>
<keyword evidence="2 5" id="KW-0812">Transmembrane</keyword>
<evidence type="ECO:0000256" key="1">
    <source>
        <dbReference type="ARBA" id="ARBA00004141"/>
    </source>
</evidence>
<feature type="transmembrane region" description="Helical" evidence="5">
    <location>
        <begin position="324"/>
        <end position="351"/>
    </location>
</feature>
<organism evidence="7 8">
    <name type="scientific">Leptomonas seymouri</name>
    <dbReference type="NCBI Taxonomy" id="5684"/>
    <lineage>
        <taxon>Eukaryota</taxon>
        <taxon>Discoba</taxon>
        <taxon>Euglenozoa</taxon>
        <taxon>Kinetoplastea</taxon>
        <taxon>Metakinetoplastina</taxon>
        <taxon>Trypanosomatida</taxon>
        <taxon>Trypanosomatidae</taxon>
        <taxon>Leishmaniinae</taxon>
        <taxon>Leptomonas</taxon>
    </lineage>
</organism>
<dbReference type="EMBL" id="LJSK01000793">
    <property type="protein sequence ID" value="KPI82537.1"/>
    <property type="molecule type" value="Genomic_DNA"/>
</dbReference>
<evidence type="ECO:0000259" key="6">
    <source>
        <dbReference type="Pfam" id="PF12698"/>
    </source>
</evidence>
<evidence type="ECO:0000313" key="7">
    <source>
        <dbReference type="EMBL" id="KPI82537.1"/>
    </source>
</evidence>
<accession>A0A0N0P2H9</accession>
<feature type="transmembrane region" description="Helical" evidence="5">
    <location>
        <begin position="393"/>
        <end position="415"/>
    </location>
</feature>
<feature type="transmembrane region" description="Helical" evidence="5">
    <location>
        <begin position="120"/>
        <end position="138"/>
    </location>
</feature>
<dbReference type="GO" id="GO:0016020">
    <property type="term" value="C:membrane"/>
    <property type="evidence" value="ECO:0007669"/>
    <property type="project" value="UniProtKB-SubCell"/>
</dbReference>
<comment type="subcellular location">
    <subcellularLocation>
        <location evidence="1">Membrane</location>
        <topology evidence="1">Multi-pass membrane protein</topology>
    </subcellularLocation>
</comment>
<dbReference type="GO" id="GO:0140359">
    <property type="term" value="F:ABC-type transporter activity"/>
    <property type="evidence" value="ECO:0007669"/>
    <property type="project" value="InterPro"/>
</dbReference>
<dbReference type="Pfam" id="PF12698">
    <property type="entry name" value="ABC2_membrane_3"/>
    <property type="match status" value="1"/>
</dbReference>
<keyword evidence="3 5" id="KW-1133">Transmembrane helix</keyword>
<feature type="transmembrane region" description="Helical" evidence="5">
    <location>
        <begin position="278"/>
        <end position="304"/>
    </location>
</feature>
<keyword evidence="4 5" id="KW-0472">Membrane</keyword>
<dbReference type="GO" id="GO:0005319">
    <property type="term" value="F:lipid transporter activity"/>
    <property type="evidence" value="ECO:0007669"/>
    <property type="project" value="TreeGrafter"/>
</dbReference>
<feature type="transmembrane region" description="Helical" evidence="5">
    <location>
        <begin position="469"/>
        <end position="489"/>
    </location>
</feature>
<evidence type="ECO:0000256" key="3">
    <source>
        <dbReference type="ARBA" id="ARBA00022989"/>
    </source>
</evidence>
<comment type="caution">
    <text evidence="7">The sequence shown here is derived from an EMBL/GenBank/DDBJ whole genome shotgun (WGS) entry which is preliminary data.</text>
</comment>
<gene>
    <name evidence="7" type="ORF">ABL78_8453</name>
</gene>
<sequence length="572" mass="63589">MDSFVLGAVEGASIAGRNGTELSYQLPSTSVDQFPALLNEIDSVEANGIRGYSLAATTLEEVFLKVSEEDLEYRKNAVSSEQLQRIWTCGLVDAVFWSQMKAMLLKRLWSGLRDRRMQCFQIVCPVLCIFIAMLLSLIKFDMPQELVLDYGMFSTPLKPVVLTRGCDELWGVSGAPKGTERSETHFQTGGMLSDFAFDTWYTHKEPRLGGVSCNEPTLVPPFVFTKVRNIHFVNTSSHHQGGVALATYYDQLVKHVKSPNAYIKHTAAVFDKPDPSSALTFIFVGILIMIPMSFLPSNAVAWVVKERECGSMHLQKISGLNYLVYWGANFIFDTVAYFISMILCLLIFAIFQRKEFVGDDCFGATFTIFLLYGLTSTVGAYAVSFLFNEHSSAQMSVMAVGLVLGFLLNIMIFVIQLDDSNDNLASTLCSLFRLIPSYSIGEGVIHLLLLPSNRKLGFSNGPWDMDELGWAMVYLAAEVPFFAALTLILDHPTLGRLLDRRRYHSECTPVIAPDEDPDVTEERNGVYAAEKSQNDSTDVVRVIDLQKDYGGGKLAVKGITFSIFPGEVFGFL</sequence>
<dbReference type="PANTHER" id="PTHR19229:SF250">
    <property type="entry name" value="ABC TRANSPORTER DOMAIN-CONTAINING PROTEIN-RELATED"/>
    <property type="match status" value="1"/>
</dbReference>
<keyword evidence="8" id="KW-1185">Reference proteome</keyword>
<dbReference type="InterPro" id="IPR013525">
    <property type="entry name" value="ABC2_TM"/>
</dbReference>
<dbReference type="PANTHER" id="PTHR19229">
    <property type="entry name" value="ATP-BINDING CASSETTE TRANSPORTER SUBFAMILY A ABCA"/>
    <property type="match status" value="1"/>
</dbReference>
<protein>
    <submittedName>
        <fullName evidence="7">Putative ABC1 transporter</fullName>
    </submittedName>
</protein>
<feature type="non-terminal residue" evidence="7">
    <location>
        <position position="572"/>
    </location>
</feature>
<evidence type="ECO:0000256" key="2">
    <source>
        <dbReference type="ARBA" id="ARBA00022692"/>
    </source>
</evidence>
<feature type="transmembrane region" description="Helical" evidence="5">
    <location>
        <begin position="363"/>
        <end position="387"/>
    </location>
</feature>
<dbReference type="InterPro" id="IPR026082">
    <property type="entry name" value="ABCA"/>
</dbReference>
<feature type="domain" description="ABC-2 type transporter transmembrane" evidence="6">
    <location>
        <begin position="249"/>
        <end position="488"/>
    </location>
</feature>
<dbReference type="VEuPathDB" id="TriTrypDB:Lsey_0795_0010"/>
<dbReference type="OrthoDB" id="10255969at2759"/>